<sequence length="457" mass="51634">MDLLIEKGLMFGNLIRIDSPVLVERYNRALDALTGKRTELTEFHIDIAGFSPEIGDELADPLYLNHEGVNRQFILLTTEQKRAPLLSSKFSTSRSILRQFIDENERELFALTVRDAVAGEVVNSVFRIETPADLFEIRKLRIEADTTDGTVRVAKRLRGMIDEFKTRPDAWFDDVLIGEMIGLAKETGDVTRNPVILPEMEFDQSNFWTSHFGGLYVFRDIENPAVISVGPKKKIGKTPLPIVFDFDDRAHIATFLDLNDLVEPIIKARGMDATAVLRQKMDFIVARVAADRGEELSQATRRDLRALGRKYAASLPAEWQGLAALVRWAEEGGSWPHITSGHPAYFYSLRAKPHKDADLVNRLLAELSPLDFRQLFICHKDAFYAAYAEWPDAKQAYVARFLESEYQVDKAGAREALFGSEADMSEPDPQDASPWSAGRSRDMIDRVGPWGAINRRM</sequence>
<proteinExistence type="predicted"/>
<evidence type="ECO:0000256" key="1">
    <source>
        <dbReference type="SAM" id="MobiDB-lite"/>
    </source>
</evidence>
<dbReference type="STRING" id="1508389.SAMN05444003_2800"/>
<dbReference type="EMBL" id="FQXB01000005">
    <property type="protein sequence ID" value="SHH32150.1"/>
    <property type="molecule type" value="Genomic_DNA"/>
</dbReference>
<dbReference type="AlphaFoldDB" id="A0A1M5S0Z3"/>
<protein>
    <submittedName>
        <fullName evidence="2">Uncharacterized protein</fullName>
    </submittedName>
</protein>
<feature type="region of interest" description="Disordered" evidence="1">
    <location>
        <begin position="419"/>
        <end position="442"/>
    </location>
</feature>
<dbReference type="RefSeq" id="WP_072902094.1">
    <property type="nucleotide sequence ID" value="NZ_FQXB01000005.1"/>
</dbReference>
<dbReference type="Pfam" id="PF20343">
    <property type="entry name" value="DUF6638"/>
    <property type="match status" value="1"/>
</dbReference>
<dbReference type="OrthoDB" id="8430253at2"/>
<evidence type="ECO:0000313" key="2">
    <source>
        <dbReference type="EMBL" id="SHH32150.1"/>
    </source>
</evidence>
<keyword evidence="3" id="KW-1185">Reference proteome</keyword>
<accession>A0A1M5S0Z3</accession>
<reference evidence="2 3" key="1">
    <citation type="submission" date="2016-11" db="EMBL/GenBank/DDBJ databases">
        <authorList>
            <person name="Jaros S."/>
            <person name="Januszkiewicz K."/>
            <person name="Wedrychowicz H."/>
        </authorList>
    </citation>
    <scope>NUCLEOTIDE SEQUENCE [LARGE SCALE GENOMIC DNA]</scope>
    <source>
        <strain evidence="2 3">DSM 28715</strain>
    </source>
</reference>
<name>A0A1M5S0Z3_9RHOB</name>
<organism evidence="2 3">
    <name type="scientific">Cognatiyoonia sediminum</name>
    <dbReference type="NCBI Taxonomy" id="1508389"/>
    <lineage>
        <taxon>Bacteria</taxon>
        <taxon>Pseudomonadati</taxon>
        <taxon>Pseudomonadota</taxon>
        <taxon>Alphaproteobacteria</taxon>
        <taxon>Rhodobacterales</taxon>
        <taxon>Paracoccaceae</taxon>
        <taxon>Cognatiyoonia</taxon>
    </lineage>
</organism>
<gene>
    <name evidence="2" type="ORF">SAMN05444003_2800</name>
</gene>
<dbReference type="Proteomes" id="UP000184074">
    <property type="component" value="Unassembled WGS sequence"/>
</dbReference>
<dbReference type="InterPro" id="IPR046578">
    <property type="entry name" value="DUF6638"/>
</dbReference>
<evidence type="ECO:0000313" key="3">
    <source>
        <dbReference type="Proteomes" id="UP000184074"/>
    </source>
</evidence>